<dbReference type="AlphaFoldDB" id="A0A2H5X9V9"/>
<protein>
    <submittedName>
        <fullName evidence="4">Outer membrane protein OprM</fullName>
    </submittedName>
</protein>
<accession>A0A2H5X9V9</accession>
<evidence type="ECO:0000256" key="3">
    <source>
        <dbReference type="SAM" id="SignalP"/>
    </source>
</evidence>
<dbReference type="PANTHER" id="PTHR30203:SF24">
    <property type="entry name" value="BLR4935 PROTEIN"/>
    <property type="match status" value="1"/>
</dbReference>
<dbReference type="PANTHER" id="PTHR30203">
    <property type="entry name" value="OUTER MEMBRANE CATION EFFLUX PROTEIN"/>
    <property type="match status" value="1"/>
</dbReference>
<name>A0A2H5X9V9_9BACT</name>
<comment type="similarity">
    <text evidence="1">Belongs to the outer membrane factor (OMF) (TC 1.B.17) family.</text>
</comment>
<feature type="chain" id="PRO_5014169033" evidence="3">
    <location>
        <begin position="19"/>
        <end position="430"/>
    </location>
</feature>
<organism evidence="4 5">
    <name type="scientific">Candidatus Fervidibacter japonicus</name>
    <dbReference type="NCBI Taxonomy" id="2035412"/>
    <lineage>
        <taxon>Bacteria</taxon>
        <taxon>Candidatus Fervidibacterota</taxon>
        <taxon>Candidatus Fervidibacter</taxon>
    </lineage>
</organism>
<evidence type="ECO:0000313" key="4">
    <source>
        <dbReference type="EMBL" id="GBC97897.1"/>
    </source>
</evidence>
<proteinExistence type="inferred from homology"/>
<feature type="signal peptide" evidence="3">
    <location>
        <begin position="1"/>
        <end position="18"/>
    </location>
</feature>
<evidence type="ECO:0000256" key="2">
    <source>
        <dbReference type="SAM" id="MobiDB-lite"/>
    </source>
</evidence>
<dbReference type="SUPFAM" id="SSF56954">
    <property type="entry name" value="Outer membrane efflux proteins (OEP)"/>
    <property type="match status" value="1"/>
</dbReference>
<dbReference type="Gene3D" id="1.20.1600.10">
    <property type="entry name" value="Outer membrane efflux proteins (OEP)"/>
    <property type="match status" value="1"/>
</dbReference>
<dbReference type="InterPro" id="IPR003423">
    <property type="entry name" value="OMP_efflux"/>
</dbReference>
<reference evidence="5" key="1">
    <citation type="submission" date="2017-09" db="EMBL/GenBank/DDBJ databases">
        <title>Metaegenomics of thermophilic ammonia-oxidizing enrichment culture.</title>
        <authorList>
            <person name="Kato S."/>
            <person name="Suzuki K."/>
        </authorList>
    </citation>
    <scope>NUCLEOTIDE SEQUENCE [LARGE SCALE GENOMIC DNA]</scope>
</reference>
<comment type="caution">
    <text evidence="4">The sequence shown here is derived from an EMBL/GenBank/DDBJ whole genome shotgun (WGS) entry which is preliminary data.</text>
</comment>
<dbReference type="EMBL" id="BEHT01000003">
    <property type="protein sequence ID" value="GBC97897.1"/>
    <property type="molecule type" value="Genomic_DNA"/>
</dbReference>
<feature type="region of interest" description="Disordered" evidence="2">
    <location>
        <begin position="400"/>
        <end position="430"/>
    </location>
</feature>
<dbReference type="Proteomes" id="UP000236173">
    <property type="component" value="Unassembled WGS sequence"/>
</dbReference>
<keyword evidence="3" id="KW-0732">Signal</keyword>
<dbReference type="GO" id="GO:0015562">
    <property type="term" value="F:efflux transmembrane transporter activity"/>
    <property type="evidence" value="ECO:0007669"/>
    <property type="project" value="InterPro"/>
</dbReference>
<gene>
    <name evidence="4" type="primary">oprM</name>
    <name evidence="4" type="ORF">HRbin17_00392</name>
</gene>
<evidence type="ECO:0000256" key="1">
    <source>
        <dbReference type="ARBA" id="ARBA00007613"/>
    </source>
</evidence>
<dbReference type="InterPro" id="IPR010131">
    <property type="entry name" value="MdtP/NodT-like"/>
</dbReference>
<dbReference type="Pfam" id="PF02321">
    <property type="entry name" value="OEP"/>
    <property type="match status" value="2"/>
</dbReference>
<evidence type="ECO:0000313" key="5">
    <source>
        <dbReference type="Proteomes" id="UP000236173"/>
    </source>
</evidence>
<sequence>MLWRLVSVTFAVVAFAQAQTPQQLSLSEAVALALKQNPLLVAARQRVEAAKGKRVSAKALPNPSLAIVPFGTIADNPFLLEQTFELPSKRSFRVKASENEFAATLADYRAAELDVIFAVKVAYIDLQAALAVQRLTEEAVGLANTLHDLAQKQYAIGTVPIVHVTRTDIERQRVGQELVQAQAEVAVKQVALNVALGQDPSTPVLPADELSYQPLTVSLEELKELALKQRPEVLAAQSRLAAQRFAVKSAQAQRLPDFFVLTRFGESERALSFTAPRLGIGITLPFLDFGRIRGEVKAAKAQVAEQEALLEQTKRVVLADVETAVKKLIAAQTVVERYRQHIIPSAEDLLKRVKEAYAEGGSTLLEIIDAQQTWRTVRKELVEAIANYQKALANLERAIGGSIPPSNVPPKSEKGGVTNERSFHGGKSQG</sequence>